<protein>
    <submittedName>
        <fullName evidence="4">Serine phosphatase</fullName>
    </submittedName>
</protein>
<dbReference type="GO" id="GO:0016791">
    <property type="term" value="F:phosphatase activity"/>
    <property type="evidence" value="ECO:0007669"/>
    <property type="project" value="TreeGrafter"/>
</dbReference>
<dbReference type="InterPro" id="IPR052016">
    <property type="entry name" value="Bact_Sigma-Reg"/>
</dbReference>
<dbReference type="EMBL" id="CP012333">
    <property type="protein sequence ID" value="AKU99880.1"/>
    <property type="molecule type" value="Genomic_DNA"/>
</dbReference>
<dbReference type="Proteomes" id="UP000064967">
    <property type="component" value="Chromosome"/>
</dbReference>
<keyword evidence="5" id="KW-1185">Reference proteome</keyword>
<dbReference type="KEGG" id="llu:AKJ09_06544"/>
<evidence type="ECO:0000256" key="2">
    <source>
        <dbReference type="SAM" id="Coils"/>
    </source>
</evidence>
<dbReference type="InterPro" id="IPR036457">
    <property type="entry name" value="PPM-type-like_dom_sf"/>
</dbReference>
<reference evidence="4 5" key="1">
    <citation type="submission" date="2015-08" db="EMBL/GenBank/DDBJ databases">
        <authorList>
            <person name="Babu N.S."/>
            <person name="Beckwith C.J."/>
            <person name="Beseler K.G."/>
            <person name="Brison A."/>
            <person name="Carone J.V."/>
            <person name="Caskin T.P."/>
            <person name="Diamond M."/>
            <person name="Durham M.E."/>
            <person name="Foxe J.M."/>
            <person name="Go M."/>
            <person name="Henderson B.A."/>
            <person name="Jones I.B."/>
            <person name="McGettigan J.A."/>
            <person name="Micheletti S.J."/>
            <person name="Nasrallah M.E."/>
            <person name="Ortiz D."/>
            <person name="Piller C.R."/>
            <person name="Privatt S.R."/>
            <person name="Schneider S.L."/>
            <person name="Sharp S."/>
            <person name="Smith T.C."/>
            <person name="Stanton J.D."/>
            <person name="Ullery H.E."/>
            <person name="Wilson R.J."/>
            <person name="Serrano M.G."/>
            <person name="Buck G."/>
            <person name="Lee V."/>
            <person name="Wang Y."/>
            <person name="Carvalho R."/>
            <person name="Voegtly L."/>
            <person name="Shi R."/>
            <person name="Duckworth R."/>
            <person name="Johnson A."/>
            <person name="Loviza R."/>
            <person name="Walstead R."/>
            <person name="Shah Z."/>
            <person name="Kiflezghi M."/>
            <person name="Wade K."/>
            <person name="Ball S.L."/>
            <person name="Bradley K.W."/>
            <person name="Asai D.J."/>
            <person name="Bowman C.A."/>
            <person name="Russell D.A."/>
            <person name="Pope W.H."/>
            <person name="Jacobs-Sera D."/>
            <person name="Hendrix R.W."/>
            <person name="Hatfull G.F."/>
        </authorList>
    </citation>
    <scope>NUCLEOTIDE SEQUENCE [LARGE SCALE GENOMIC DNA]</scope>
    <source>
        <strain evidence="4 5">DSM 27648</strain>
    </source>
</reference>
<dbReference type="STRING" id="1391654.AKJ09_06544"/>
<dbReference type="OrthoDB" id="20101at2"/>
<keyword evidence="2" id="KW-0175">Coiled coil</keyword>
<proteinExistence type="predicted"/>
<evidence type="ECO:0000259" key="3">
    <source>
        <dbReference type="SMART" id="SM00331"/>
    </source>
</evidence>
<accession>A0A0K1Q248</accession>
<dbReference type="SMART" id="SM00331">
    <property type="entry name" value="PP2C_SIG"/>
    <property type="match status" value="1"/>
</dbReference>
<organism evidence="4 5">
    <name type="scientific">Labilithrix luteola</name>
    <dbReference type="NCBI Taxonomy" id="1391654"/>
    <lineage>
        <taxon>Bacteria</taxon>
        <taxon>Pseudomonadati</taxon>
        <taxon>Myxococcota</taxon>
        <taxon>Polyangia</taxon>
        <taxon>Polyangiales</taxon>
        <taxon>Labilitrichaceae</taxon>
        <taxon>Labilithrix</taxon>
    </lineage>
</organism>
<gene>
    <name evidence="4" type="ORF">AKJ09_06544</name>
</gene>
<dbReference type="Pfam" id="PF07228">
    <property type="entry name" value="SpoIIE"/>
    <property type="match status" value="1"/>
</dbReference>
<keyword evidence="1" id="KW-0378">Hydrolase</keyword>
<name>A0A0K1Q248_9BACT</name>
<dbReference type="RefSeq" id="WP_146651260.1">
    <property type="nucleotide sequence ID" value="NZ_CP012333.1"/>
</dbReference>
<dbReference type="Gene3D" id="3.60.40.10">
    <property type="entry name" value="PPM-type phosphatase domain"/>
    <property type="match status" value="1"/>
</dbReference>
<feature type="domain" description="PPM-type phosphatase" evidence="3">
    <location>
        <begin position="227"/>
        <end position="440"/>
    </location>
</feature>
<evidence type="ECO:0000313" key="5">
    <source>
        <dbReference type="Proteomes" id="UP000064967"/>
    </source>
</evidence>
<feature type="coiled-coil region" evidence="2">
    <location>
        <begin position="1"/>
        <end position="33"/>
    </location>
</feature>
<sequence length="446" mass="48255">MSALLEQIEVLKRENEELRLRLQERERVDALRRALRGCETVDDVAERGVAFANAELDRVPCALLLDDPVRSAFTIQAAAGLPNELNGAGSISVERDGSLYERLLSERLLVHSDETPLESMKPLAKAMGDGRLTIAGLHDSGELVGLLVVGGNLQQAQRLEEASAELSSAIAATLRARSRAEELAMLEVQERELVGLLREVEERDATTREDLERAREFQQLMMSLPNAKGVKLEGLYEPFGLVGGDVYTVSALEDRLRIFIADATGHGVRASLTTMFIKSGYESLKRAADPGALLQALNESIAGTYRSSEMLFSASCVDVYPKEGRIVLACAGHPPACVVRDNGFSLLEGKGALMGVRAGMRYENVSTTLGPGEGIYLFTDGIADARAPNGDFFGEDRLYALVRDAHVAGESPAAKVREAVMSFVGTRGLADDVSLVGVRILEHNTN</sequence>
<evidence type="ECO:0000313" key="4">
    <source>
        <dbReference type="EMBL" id="AKU99880.1"/>
    </source>
</evidence>
<dbReference type="AlphaFoldDB" id="A0A0K1Q248"/>
<dbReference type="PANTHER" id="PTHR43156">
    <property type="entry name" value="STAGE II SPORULATION PROTEIN E-RELATED"/>
    <property type="match status" value="1"/>
</dbReference>
<evidence type="ECO:0000256" key="1">
    <source>
        <dbReference type="ARBA" id="ARBA00022801"/>
    </source>
</evidence>
<dbReference type="InterPro" id="IPR001932">
    <property type="entry name" value="PPM-type_phosphatase-like_dom"/>
</dbReference>
<dbReference type="PANTHER" id="PTHR43156:SF2">
    <property type="entry name" value="STAGE II SPORULATION PROTEIN E"/>
    <property type="match status" value="1"/>
</dbReference>
<dbReference type="SUPFAM" id="SSF81606">
    <property type="entry name" value="PP2C-like"/>
    <property type="match status" value="1"/>
</dbReference>